<dbReference type="InterPro" id="IPR018637">
    <property type="entry name" value="DUF2059"/>
</dbReference>
<protein>
    <recommendedName>
        <fullName evidence="2">DUF2059 domain-containing protein</fullName>
    </recommendedName>
</protein>
<dbReference type="RefSeq" id="WP_143183554.1">
    <property type="nucleotide sequence ID" value="NZ_FQYR01000003.1"/>
</dbReference>
<feature type="domain" description="DUF2059" evidence="2">
    <location>
        <begin position="87"/>
        <end position="139"/>
    </location>
</feature>
<sequence length="160" mass="18169">MRFITSLLVLSFTLSNLAHAEDKAPPSAAEELVNLIDLEGTMRDSTSTAFKPYLDQLKQQGYAEETVKKIEVASQNYFDQIATDPGLHREIVGLYSKNFTEAELRELIHFYQTPLGQKTLKCLPLLMQDSMNLGQKYALKYAENYKAEVQKIMEADKEAK</sequence>
<gene>
    <name evidence="3" type="ORF">SAMN02745181_1984</name>
</gene>
<dbReference type="Pfam" id="PF09832">
    <property type="entry name" value="DUF2059"/>
    <property type="match status" value="1"/>
</dbReference>
<accession>A0A1M6J2C2</accession>
<keyword evidence="1" id="KW-0732">Signal</keyword>
<evidence type="ECO:0000259" key="2">
    <source>
        <dbReference type="Pfam" id="PF09832"/>
    </source>
</evidence>
<dbReference type="AlphaFoldDB" id="A0A1M6J2C2"/>
<keyword evidence="4" id="KW-1185">Reference proteome</keyword>
<evidence type="ECO:0000256" key="1">
    <source>
        <dbReference type="SAM" id="SignalP"/>
    </source>
</evidence>
<evidence type="ECO:0000313" key="4">
    <source>
        <dbReference type="Proteomes" id="UP000184510"/>
    </source>
</evidence>
<evidence type="ECO:0000313" key="3">
    <source>
        <dbReference type="EMBL" id="SHJ40741.1"/>
    </source>
</evidence>
<organism evidence="3 4">
    <name type="scientific">Rubritalea squalenifaciens DSM 18772</name>
    <dbReference type="NCBI Taxonomy" id="1123071"/>
    <lineage>
        <taxon>Bacteria</taxon>
        <taxon>Pseudomonadati</taxon>
        <taxon>Verrucomicrobiota</taxon>
        <taxon>Verrucomicrobiia</taxon>
        <taxon>Verrucomicrobiales</taxon>
        <taxon>Rubritaleaceae</taxon>
        <taxon>Rubritalea</taxon>
    </lineage>
</organism>
<dbReference type="InParanoid" id="A0A1M6J2C2"/>
<dbReference type="EMBL" id="FQYR01000003">
    <property type="protein sequence ID" value="SHJ40741.1"/>
    <property type="molecule type" value="Genomic_DNA"/>
</dbReference>
<feature type="chain" id="PRO_5012997275" description="DUF2059 domain-containing protein" evidence="1">
    <location>
        <begin position="21"/>
        <end position="160"/>
    </location>
</feature>
<dbReference type="Proteomes" id="UP000184510">
    <property type="component" value="Unassembled WGS sequence"/>
</dbReference>
<reference evidence="3 4" key="1">
    <citation type="submission" date="2016-11" db="EMBL/GenBank/DDBJ databases">
        <authorList>
            <person name="Jaros S."/>
            <person name="Januszkiewicz K."/>
            <person name="Wedrychowicz H."/>
        </authorList>
    </citation>
    <scope>NUCLEOTIDE SEQUENCE [LARGE SCALE GENOMIC DNA]</scope>
    <source>
        <strain evidence="3 4">DSM 18772</strain>
    </source>
</reference>
<dbReference type="STRING" id="1123071.SAMN02745181_1984"/>
<name>A0A1M6J2C2_9BACT</name>
<proteinExistence type="predicted"/>
<dbReference type="OrthoDB" id="191313at2"/>
<feature type="signal peptide" evidence="1">
    <location>
        <begin position="1"/>
        <end position="20"/>
    </location>
</feature>